<organism evidence="3 4">
    <name type="scientific">Porites evermanni</name>
    <dbReference type="NCBI Taxonomy" id="104178"/>
    <lineage>
        <taxon>Eukaryota</taxon>
        <taxon>Metazoa</taxon>
        <taxon>Cnidaria</taxon>
        <taxon>Anthozoa</taxon>
        <taxon>Hexacorallia</taxon>
        <taxon>Scleractinia</taxon>
        <taxon>Fungiina</taxon>
        <taxon>Poritidae</taxon>
        <taxon>Porites</taxon>
    </lineage>
</organism>
<dbReference type="Proteomes" id="UP001159427">
    <property type="component" value="Unassembled WGS sequence"/>
</dbReference>
<evidence type="ECO:0000256" key="1">
    <source>
        <dbReference type="ARBA" id="ARBA00023054"/>
    </source>
</evidence>
<gene>
    <name evidence="3" type="ORF">PEVE_00005960</name>
</gene>
<evidence type="ECO:0000313" key="3">
    <source>
        <dbReference type="EMBL" id="CAH3167191.1"/>
    </source>
</evidence>
<dbReference type="Pfam" id="PF00261">
    <property type="entry name" value="Tropomyosin"/>
    <property type="match status" value="1"/>
</dbReference>
<feature type="coiled-coil region" evidence="2">
    <location>
        <begin position="86"/>
        <end position="113"/>
    </location>
</feature>
<proteinExistence type="predicted"/>
<dbReference type="Gene3D" id="1.20.5.170">
    <property type="match status" value="1"/>
</dbReference>
<comment type="caution">
    <text evidence="3">The sequence shown here is derived from an EMBL/GenBank/DDBJ whole genome shotgun (WGS) entry which is preliminary data.</text>
</comment>
<dbReference type="SUPFAM" id="SSF57997">
    <property type="entry name" value="Tropomyosin"/>
    <property type="match status" value="1"/>
</dbReference>
<feature type="coiled-coil region" evidence="2">
    <location>
        <begin position="332"/>
        <end position="387"/>
    </location>
</feature>
<keyword evidence="1 2" id="KW-0175">Coiled coil</keyword>
<sequence length="503" mass="60251">MEVTALQQQILNAHRRFADAQWRLKMENKRTDENVKWIISHSQQLHEYQDILEDITETWREKAEKLRLVYKRLELRGQIEFIKEGLKKARELTSSAEEKVNKVGQEIEKMNEERWEIGVVDERENDFFVIKESPDDGIEDYLESPRPLTQDEIEYQELILERIDDANTRIKIANEKCASLQLRKRKILEEIENYKNRKRDAIKARQSLKEKDQNANLKLYFVEFVFPMRTLLCSCFVTIQALDSSGIYEKTLEREPVMGENIQRLKSCITDFRNKIEFAEERSRRAEKVLKVKEQRRDILLEDMALIHEKVTLKKDKLQKTHVLLEGKHHRLEKLDEVLREKTEICKELTRNDTQNFRKTLEMEIAMNKARAKAMDYENKTIELKTRAKLCEREIQMAKIAEMKAMRKTADLTSRLITRKGLFERLKIKEEQFHKREEIFVDKIHNLEESIQEATTRAEAAERRITLLKTKVSQLRQELLQQRSRRKRIFRLKNELEHLPLEY</sequence>
<feature type="coiled-coil region" evidence="2">
    <location>
        <begin position="444"/>
        <end position="478"/>
    </location>
</feature>
<reference evidence="3 4" key="1">
    <citation type="submission" date="2022-05" db="EMBL/GenBank/DDBJ databases">
        <authorList>
            <consortium name="Genoscope - CEA"/>
            <person name="William W."/>
        </authorList>
    </citation>
    <scope>NUCLEOTIDE SEQUENCE [LARGE SCALE GENOMIC DNA]</scope>
</reference>
<feature type="coiled-coil region" evidence="2">
    <location>
        <begin position="262"/>
        <end position="296"/>
    </location>
</feature>
<keyword evidence="4" id="KW-1185">Reference proteome</keyword>
<dbReference type="EMBL" id="CALNXI010001384">
    <property type="protein sequence ID" value="CAH3167191.1"/>
    <property type="molecule type" value="Genomic_DNA"/>
</dbReference>
<feature type="coiled-coil region" evidence="2">
    <location>
        <begin position="163"/>
        <end position="211"/>
    </location>
</feature>
<evidence type="ECO:0008006" key="5">
    <source>
        <dbReference type="Google" id="ProtNLM"/>
    </source>
</evidence>
<name>A0ABN8QM78_9CNID</name>
<evidence type="ECO:0000256" key="2">
    <source>
        <dbReference type="SAM" id="Coils"/>
    </source>
</evidence>
<dbReference type="InterPro" id="IPR000533">
    <property type="entry name" value="Tropomyosin"/>
</dbReference>
<evidence type="ECO:0000313" key="4">
    <source>
        <dbReference type="Proteomes" id="UP001159427"/>
    </source>
</evidence>
<protein>
    <recommendedName>
        <fullName evidence="5">Coiled-coil domain-containing protein 39</fullName>
    </recommendedName>
</protein>
<accession>A0ABN8QM78</accession>